<proteinExistence type="predicted"/>
<dbReference type="VEuPathDB" id="AmoebaDB:FDP41_004167"/>
<evidence type="ECO:0000313" key="3">
    <source>
        <dbReference type="Proteomes" id="UP000444721"/>
    </source>
</evidence>
<keyword evidence="3" id="KW-1185">Reference proteome</keyword>
<dbReference type="VEuPathDB" id="AmoebaDB:NF0042020"/>
<dbReference type="EMBL" id="VFQX01000036">
    <property type="protein sequence ID" value="KAF0976872.1"/>
    <property type="molecule type" value="Genomic_DNA"/>
</dbReference>
<dbReference type="OMA" id="ESTIPMH"/>
<dbReference type="AlphaFoldDB" id="A0A6A5BPX8"/>
<feature type="region of interest" description="Disordered" evidence="1">
    <location>
        <begin position="48"/>
        <end position="68"/>
    </location>
</feature>
<gene>
    <name evidence="2" type="ORF">FDP41_004167</name>
</gene>
<evidence type="ECO:0000256" key="1">
    <source>
        <dbReference type="SAM" id="MobiDB-lite"/>
    </source>
</evidence>
<accession>A0A6A5BPX8</accession>
<dbReference type="Proteomes" id="UP000444721">
    <property type="component" value="Unassembled WGS sequence"/>
</dbReference>
<dbReference type="GeneID" id="68111385"/>
<comment type="caution">
    <text evidence="2">The sequence shown here is derived from an EMBL/GenBank/DDBJ whole genome shotgun (WGS) entry which is preliminary data.</text>
</comment>
<evidence type="ECO:0000313" key="2">
    <source>
        <dbReference type="EMBL" id="KAF0976872.1"/>
    </source>
</evidence>
<dbReference type="RefSeq" id="XP_044561585.1">
    <property type="nucleotide sequence ID" value="XM_044707552.1"/>
</dbReference>
<organism evidence="2 3">
    <name type="scientific">Naegleria fowleri</name>
    <name type="common">Brain eating amoeba</name>
    <dbReference type="NCBI Taxonomy" id="5763"/>
    <lineage>
        <taxon>Eukaryota</taxon>
        <taxon>Discoba</taxon>
        <taxon>Heterolobosea</taxon>
        <taxon>Tetramitia</taxon>
        <taxon>Eutetramitia</taxon>
        <taxon>Vahlkampfiidae</taxon>
        <taxon>Naegleria</taxon>
    </lineage>
</organism>
<reference evidence="2 3" key="1">
    <citation type="journal article" date="2019" name="Sci. Rep.">
        <title>Nanopore sequencing improves the draft genome of the human pathogenic amoeba Naegleria fowleri.</title>
        <authorList>
            <person name="Liechti N."/>
            <person name="Schurch N."/>
            <person name="Bruggmann R."/>
            <person name="Wittwer M."/>
        </authorList>
    </citation>
    <scope>NUCLEOTIDE SEQUENCE [LARGE SCALE GENOMIC DNA]</scope>
    <source>
        <strain evidence="2 3">ATCC 30894</strain>
    </source>
</reference>
<name>A0A6A5BPX8_NAEFO</name>
<protein>
    <submittedName>
        <fullName evidence="2">Uncharacterized protein</fullName>
    </submittedName>
</protein>
<sequence length="706" mass="81779">MVVRYATKALNSLKNTLKYKRVEDLPPSITYPITLSPQFADVLQKKLENNGRLEESPETNPDVRERRTTNENLFLKPDFGLKVDLPLTSSSETTYSSEKHVGTPLKKTMEQSVSDFEKFFQDLRGESFAEFDMNTHQRIESTIPMHSLANLLKSHKINRQKTMSADELAERIFDGEEMRAYITKRNEFIAQNNIQIPNEDFLYDTPVELELESIVNQNHEPLLKWMNDQWQIFVNYSKQMLDFHKPYYEAYAKQNTKSEKEAALLLDTAYKFEELKILSSSLAFTTQPCFQTRLKEVKPILDRIVSITRDVETTLLQNTKTKYPQLSKLVEKLSKVSKIKTDFLSSSPEAHLYWLQESPVNQIHQNYQEENNTPKFMDVVLNSLKSYKSQLEPLFSVEEYNEFKKAIIDNIDALDNDTYGFLQTTVEKFKSDATMDLRPLDISNDEDVLIMKKINNNVKKALKEGKTPFKAIFNVDNYVEFFSHLKRTRNTAEIKEMLPAYQSKYIADTKLPTHHISLRQSYGFLHSGIKYPADKVVKLTVRLADIDFSSDIARQNFIKLVKGDMKAKYKKRFSEIKQTVTLRCGLYDTKEENINYLQNLLVELIRAAESFDTLIPEAPTTVATETREQLQQRFLDEDAKAEAALEAWVMHRRAGKVAVGADLTYGEGVKEEQKVEEEIVEDYGYKTYNVDELQDIDMDEDSGLNK</sequence>
<dbReference type="OrthoDB" id="10257749at2759"/>
<dbReference type="VEuPathDB" id="AmoebaDB:NfTy_068670"/>